<reference evidence="1" key="1">
    <citation type="submission" date="2013-07" db="EMBL/GenBank/DDBJ databases">
        <title>The genome of an arbuscular mycorrhizal fungus provides insights into the evolution of the oldest plant symbiosis.</title>
        <authorList>
            <consortium name="DOE Joint Genome Institute"/>
            <person name="Tisserant E."/>
            <person name="Malbreil M."/>
            <person name="Kuo A."/>
            <person name="Kohler A."/>
            <person name="Symeonidi A."/>
            <person name="Balestrini R."/>
            <person name="Charron P."/>
            <person name="Duensing N."/>
            <person name="Frei-dit-Frey N."/>
            <person name="Gianinazzi-Pearson V."/>
            <person name="Gilbert B."/>
            <person name="Handa Y."/>
            <person name="Hijri M."/>
            <person name="Kaul R."/>
            <person name="Kawaguchi M."/>
            <person name="Krajinski F."/>
            <person name="Lammers P."/>
            <person name="Lapierre D."/>
            <person name="Masclaux F.G."/>
            <person name="Murat C."/>
            <person name="Morin E."/>
            <person name="Ndikumana S."/>
            <person name="Pagni M."/>
            <person name="Petitpierre D."/>
            <person name="Requena N."/>
            <person name="Rosikiewicz P."/>
            <person name="Riley R."/>
            <person name="Saito K."/>
            <person name="San Clemente H."/>
            <person name="Shapiro H."/>
            <person name="van Tuinen D."/>
            <person name="Becard G."/>
            <person name="Bonfante P."/>
            <person name="Paszkowski U."/>
            <person name="Shachar-Hill Y."/>
            <person name="Young J.P."/>
            <person name="Sanders I.R."/>
            <person name="Henrissat B."/>
            <person name="Rensing S.A."/>
            <person name="Grigoriev I.V."/>
            <person name="Corradi N."/>
            <person name="Roux C."/>
            <person name="Martin F."/>
        </authorList>
    </citation>
    <scope>NUCLEOTIDE SEQUENCE</scope>
    <source>
        <strain evidence="1">DAOM 197198</strain>
    </source>
</reference>
<accession>U9TT93</accession>
<organism evidence="1">
    <name type="scientific">Rhizophagus irregularis (strain DAOM 181602 / DAOM 197198 / MUCL 43194)</name>
    <name type="common">Arbuscular mycorrhizal fungus</name>
    <name type="synonym">Glomus intraradices</name>
    <dbReference type="NCBI Taxonomy" id="747089"/>
    <lineage>
        <taxon>Eukaryota</taxon>
        <taxon>Fungi</taxon>
        <taxon>Fungi incertae sedis</taxon>
        <taxon>Mucoromycota</taxon>
        <taxon>Glomeromycotina</taxon>
        <taxon>Glomeromycetes</taxon>
        <taxon>Glomerales</taxon>
        <taxon>Glomeraceae</taxon>
        <taxon>Rhizophagus</taxon>
    </lineage>
</organism>
<proteinExistence type="predicted"/>
<dbReference type="HOGENOM" id="CLU_3107581_0_0_1"/>
<evidence type="ECO:0000313" key="1">
    <source>
        <dbReference type="EMBL" id="ESA06561.1"/>
    </source>
</evidence>
<name>U9TT93_RHIID</name>
<dbReference type="AlphaFoldDB" id="U9TT93"/>
<gene>
    <name evidence="1" type="ORF">GLOINDRAFT_349775</name>
</gene>
<dbReference type="EMBL" id="KI291467">
    <property type="protein sequence ID" value="ESA06561.1"/>
    <property type="molecule type" value="Genomic_DNA"/>
</dbReference>
<protein>
    <submittedName>
        <fullName evidence="1">Uncharacterized protein</fullName>
    </submittedName>
</protein>
<sequence>MELRFKKDDIIETNQLSNESGALNRKYHDNTAKYKGIVSDGCPNKTTAGTV</sequence>